<gene>
    <name evidence="2" type="ORF">FHU33_0261</name>
</gene>
<protein>
    <submittedName>
        <fullName evidence="2">Uncharacterized protein</fullName>
    </submittedName>
</protein>
<dbReference type="Proteomes" id="UP000319865">
    <property type="component" value="Unassembled WGS sequence"/>
</dbReference>
<keyword evidence="3" id="KW-1185">Reference proteome</keyword>
<evidence type="ECO:0000313" key="2">
    <source>
        <dbReference type="EMBL" id="TQN40910.1"/>
    </source>
</evidence>
<name>A0A543PA91_9ACTN</name>
<feature type="compositionally biased region" description="Basic and acidic residues" evidence="1">
    <location>
        <begin position="122"/>
        <end position="133"/>
    </location>
</feature>
<reference evidence="2 3" key="1">
    <citation type="submission" date="2019-06" db="EMBL/GenBank/DDBJ databases">
        <title>Sequencing the genomes of 1000 actinobacteria strains.</title>
        <authorList>
            <person name="Klenk H.-P."/>
        </authorList>
    </citation>
    <scope>NUCLEOTIDE SEQUENCE [LARGE SCALE GENOMIC DNA]</scope>
    <source>
        <strain evidence="2 3">DSM 46837</strain>
    </source>
</reference>
<comment type="caution">
    <text evidence="2">The sequence shown here is derived from an EMBL/GenBank/DDBJ whole genome shotgun (WGS) entry which is preliminary data.</text>
</comment>
<dbReference type="EMBL" id="VFQE01000001">
    <property type="protein sequence ID" value="TQN40910.1"/>
    <property type="molecule type" value="Genomic_DNA"/>
</dbReference>
<accession>A0A543PA91</accession>
<dbReference type="RefSeq" id="WP_170182280.1">
    <property type="nucleotide sequence ID" value="NZ_VFQE01000001.1"/>
</dbReference>
<feature type="region of interest" description="Disordered" evidence="1">
    <location>
        <begin position="113"/>
        <end position="140"/>
    </location>
</feature>
<evidence type="ECO:0000313" key="3">
    <source>
        <dbReference type="Proteomes" id="UP000319865"/>
    </source>
</evidence>
<proteinExistence type="predicted"/>
<dbReference type="AlphaFoldDB" id="A0A543PA91"/>
<organism evidence="2 3">
    <name type="scientific">Blastococcus colisei</name>
    <dbReference type="NCBI Taxonomy" id="1564162"/>
    <lineage>
        <taxon>Bacteria</taxon>
        <taxon>Bacillati</taxon>
        <taxon>Actinomycetota</taxon>
        <taxon>Actinomycetes</taxon>
        <taxon>Geodermatophilales</taxon>
        <taxon>Geodermatophilaceae</taxon>
        <taxon>Blastococcus</taxon>
    </lineage>
</organism>
<evidence type="ECO:0000256" key="1">
    <source>
        <dbReference type="SAM" id="MobiDB-lite"/>
    </source>
</evidence>
<feature type="region of interest" description="Disordered" evidence="1">
    <location>
        <begin position="1"/>
        <end position="36"/>
    </location>
</feature>
<sequence length="140" mass="14706">MGDANVVDEGRPDPLRRPSSGLPPGPGTSARSVPPVRWMDDGARLAITIWGSSRAPTVVTGARVEGQRLSLTGAVRNPGGGPVTADLSPYVTVIETPTGLDPRSPVVVAMGGQEYDLPPASEQRDEPRIELRPAGRPPRL</sequence>